<dbReference type="Pfam" id="PF13434">
    <property type="entry name" value="Lys_Orn_oxgnase"/>
    <property type="match status" value="1"/>
</dbReference>
<dbReference type="SUPFAM" id="SSF51905">
    <property type="entry name" value="FAD/NAD(P)-binding domain"/>
    <property type="match status" value="2"/>
</dbReference>
<comment type="similarity">
    <text evidence="3">Belongs to the lysine N(6)-hydroxylase/L-ornithine N(5)-oxygenase family.</text>
</comment>
<dbReference type="PANTHER" id="PTHR42802:SF1">
    <property type="entry name" value="L-ORNITHINE N(5)-MONOOXYGENASE"/>
    <property type="match status" value="1"/>
</dbReference>
<dbReference type="KEGG" id="psw:LK03_18800"/>
<accession>A0A089WX68</accession>
<dbReference type="OrthoDB" id="7527071at2"/>
<name>A0A089WX68_9PSED</name>
<comment type="cofactor">
    <cofactor evidence="1">
        <name>FAD</name>
        <dbReference type="ChEBI" id="CHEBI:57692"/>
    </cofactor>
</comment>
<dbReference type="STRING" id="157783.LK03_18800"/>
<keyword evidence="8" id="KW-0503">Monooxygenase</keyword>
<evidence type="ECO:0000256" key="3">
    <source>
        <dbReference type="ARBA" id="ARBA00007588"/>
    </source>
</evidence>
<dbReference type="Gene3D" id="3.50.50.60">
    <property type="entry name" value="FAD/NAD(P)-binding domain"/>
    <property type="match status" value="1"/>
</dbReference>
<evidence type="ECO:0000256" key="2">
    <source>
        <dbReference type="ARBA" id="ARBA00004924"/>
    </source>
</evidence>
<gene>
    <name evidence="8" type="ORF">LK03_18800</name>
</gene>
<dbReference type="AlphaFoldDB" id="A0A089WX68"/>
<dbReference type="eggNOG" id="COG3486">
    <property type="taxonomic scope" value="Bacteria"/>
</dbReference>
<dbReference type="Proteomes" id="UP000029493">
    <property type="component" value="Chromosome"/>
</dbReference>
<keyword evidence="9" id="KW-1185">Reference proteome</keyword>
<keyword evidence="6" id="KW-0521">NADP</keyword>
<sequence length="444" mass="49885">MSQTPSSETPKDLIGVGFGPSNLALAIALEELAQTHGYALDALFIDKQHDYRWHGETLASQSELQISFLKDLVSLRNPTSPYSFVNYLHQKQRLADFINLGTFYPCRLEYNDYLRWAADHFATQAQYGEQVLRIEPELRDGRIEHLRVVSHDNEGREQMRRTRAVVVGTGGTPKVPAIFQGFKDDPRVFHHSQYLSSIARLPCIEGKPMRIAVIGSGQSAAEAFIDLNDSYPSVKVDMILRAASLKPADDSPFVNEIFAPDYTDLVFNQPAAERGKLIEQFHNTNYSVVDLNLLERIYGILYRQKVAHQFRHNVLCRRQIEAVVATRDGIELTIADLATGLQQTHRYDAVILATGYARSSHRELLAPLAEYLEDFAVDRNYRALARPPLHAAVYLQGFCESSHGLSDTLLSVLPARAAEIGQALFNDLGRHLERRTPTVVLSSV</sequence>
<comment type="pathway">
    <text evidence="2">Siderophore biosynthesis.</text>
</comment>
<dbReference type="InterPro" id="IPR036188">
    <property type="entry name" value="FAD/NAD-bd_sf"/>
</dbReference>
<keyword evidence="4" id="KW-0285">Flavoprotein</keyword>
<reference evidence="8 9" key="1">
    <citation type="submission" date="2014-09" db="EMBL/GenBank/DDBJ databases">
        <authorList>
            <person name="Chan K.-G."/>
        </authorList>
    </citation>
    <scope>NUCLEOTIDE SEQUENCE [LARGE SCALE GENOMIC DNA]</scope>
    <source>
        <strain evidence="8 9">ND07</strain>
    </source>
</reference>
<dbReference type="EMBL" id="CP009455">
    <property type="protein sequence ID" value="AIR91192.1"/>
    <property type="molecule type" value="Genomic_DNA"/>
</dbReference>
<keyword evidence="5" id="KW-0274">FAD</keyword>
<organism evidence="8 9">
    <name type="scientific">Pseudomonas cremoricolorata</name>
    <dbReference type="NCBI Taxonomy" id="157783"/>
    <lineage>
        <taxon>Bacteria</taxon>
        <taxon>Pseudomonadati</taxon>
        <taxon>Pseudomonadota</taxon>
        <taxon>Gammaproteobacteria</taxon>
        <taxon>Pseudomonadales</taxon>
        <taxon>Pseudomonadaceae</taxon>
        <taxon>Pseudomonas</taxon>
    </lineage>
</organism>
<dbReference type="GO" id="GO:0006879">
    <property type="term" value="P:intracellular iron ion homeostasis"/>
    <property type="evidence" value="ECO:0007669"/>
    <property type="project" value="TreeGrafter"/>
</dbReference>
<dbReference type="InterPro" id="IPR025700">
    <property type="entry name" value="Lys/Orn_oxygenase"/>
</dbReference>
<dbReference type="RefSeq" id="WP_038413926.1">
    <property type="nucleotide sequence ID" value="NZ_CP009455.1"/>
</dbReference>
<evidence type="ECO:0000256" key="1">
    <source>
        <dbReference type="ARBA" id="ARBA00001974"/>
    </source>
</evidence>
<keyword evidence="7" id="KW-0560">Oxidoreductase</keyword>
<evidence type="ECO:0000256" key="5">
    <source>
        <dbReference type="ARBA" id="ARBA00022827"/>
    </source>
</evidence>
<evidence type="ECO:0000256" key="6">
    <source>
        <dbReference type="ARBA" id="ARBA00022857"/>
    </source>
</evidence>
<dbReference type="PRINTS" id="PR00368">
    <property type="entry name" value="FADPNR"/>
</dbReference>
<evidence type="ECO:0000256" key="7">
    <source>
        <dbReference type="ARBA" id="ARBA00023002"/>
    </source>
</evidence>
<proteinExistence type="inferred from homology"/>
<protein>
    <submittedName>
        <fullName evidence="8">Ornithine monooxygenase</fullName>
    </submittedName>
</protein>
<evidence type="ECO:0000313" key="8">
    <source>
        <dbReference type="EMBL" id="AIR91192.1"/>
    </source>
</evidence>
<evidence type="ECO:0000256" key="4">
    <source>
        <dbReference type="ARBA" id="ARBA00022630"/>
    </source>
</evidence>
<dbReference type="GO" id="GO:0004497">
    <property type="term" value="F:monooxygenase activity"/>
    <property type="evidence" value="ECO:0007669"/>
    <property type="project" value="UniProtKB-KW"/>
</dbReference>
<evidence type="ECO:0000313" key="9">
    <source>
        <dbReference type="Proteomes" id="UP000029493"/>
    </source>
</evidence>
<dbReference type="PANTHER" id="PTHR42802">
    <property type="entry name" value="MONOOXYGENASE"/>
    <property type="match status" value="1"/>
</dbReference>